<reference evidence="12 13" key="1">
    <citation type="submission" date="2016-05" db="EMBL/GenBank/DDBJ databases">
        <title>Nuclear genome of Blastocystis sp. subtype 1 NandII.</title>
        <authorList>
            <person name="Gentekaki E."/>
            <person name="Curtis B."/>
            <person name="Stairs C."/>
            <person name="Eme L."/>
            <person name="Herman E."/>
            <person name="Klimes V."/>
            <person name="Arias M.C."/>
            <person name="Elias M."/>
            <person name="Hilliou F."/>
            <person name="Klute M."/>
            <person name="Malik S.-B."/>
            <person name="Pightling A."/>
            <person name="Rachubinski R."/>
            <person name="Salas D."/>
            <person name="Schlacht A."/>
            <person name="Suga H."/>
            <person name="Archibald J."/>
            <person name="Ball S.G."/>
            <person name="Clark G."/>
            <person name="Dacks J."/>
            <person name="Van Der Giezen M."/>
            <person name="Tsaousis A."/>
            <person name="Roger A."/>
        </authorList>
    </citation>
    <scope>NUCLEOTIDE SEQUENCE [LARGE SCALE GENOMIC DNA]</scope>
    <source>
        <strain evidence="13">ATCC 50177 / NandII</strain>
    </source>
</reference>
<sequence>MSVASTVSAVSTISTLSSVSTISNSDLPLRERLERDLGHQKYTCAICMDTIKRHQLIWSCRECFVVLHLFCMKEWIFKYLDTVTMDSLPKQARDPSKFLGYLHNQGVDSVVTKCPVCRGEQQVSTILSGCFCGHGMVNKNNKEMMEEYVHNPIAHSCGKLCGHMRGGSCTHPCNCLCHPGPCPPCSMIIELPCQCGKTKKAVRCGTDPASIHCDQVCGKLLDCKEHTCQLVCHAGPCPSCAVPVECKCYCGAEHKTMSCGETKMAICSRNPSYEEDLVIPTVAAVQQGLINSSIYKDSVIGDLDGLSDLSDSDEETAEEKGEEKGEEK</sequence>
<dbReference type="PANTHER" id="PTHR12360:SF12">
    <property type="entry name" value="TRANSCRIPTIONAL REPRESSOR NF-X1"/>
    <property type="match status" value="1"/>
</dbReference>
<dbReference type="OrthoDB" id="6512771at2759"/>
<dbReference type="AlphaFoldDB" id="A0A196SHU0"/>
<evidence type="ECO:0000256" key="2">
    <source>
        <dbReference type="ARBA" id="ARBA00007269"/>
    </source>
</evidence>
<dbReference type="SMART" id="SM00438">
    <property type="entry name" value="ZnF_NFX"/>
    <property type="match status" value="2"/>
</dbReference>
<evidence type="ECO:0000313" key="13">
    <source>
        <dbReference type="Proteomes" id="UP000078348"/>
    </source>
</evidence>
<dbReference type="GO" id="GO:0000977">
    <property type="term" value="F:RNA polymerase II transcription regulatory region sequence-specific DNA binding"/>
    <property type="evidence" value="ECO:0007669"/>
    <property type="project" value="TreeGrafter"/>
</dbReference>
<evidence type="ECO:0000256" key="1">
    <source>
        <dbReference type="ARBA" id="ARBA00004123"/>
    </source>
</evidence>
<dbReference type="GO" id="GO:0005634">
    <property type="term" value="C:nucleus"/>
    <property type="evidence" value="ECO:0007669"/>
    <property type="project" value="UniProtKB-SubCell"/>
</dbReference>
<evidence type="ECO:0000256" key="3">
    <source>
        <dbReference type="ARBA" id="ARBA00022723"/>
    </source>
</evidence>
<dbReference type="GO" id="GO:0000981">
    <property type="term" value="F:DNA-binding transcription factor activity, RNA polymerase II-specific"/>
    <property type="evidence" value="ECO:0007669"/>
    <property type="project" value="TreeGrafter"/>
</dbReference>
<protein>
    <submittedName>
        <fullName evidence="12">Transcriptional repressor NF-X1-like protein</fullName>
    </submittedName>
</protein>
<dbReference type="InterPro" id="IPR000967">
    <property type="entry name" value="Znf_NFX1"/>
</dbReference>
<comment type="similarity">
    <text evidence="2">Belongs to the NFX1 family.</text>
</comment>
<keyword evidence="3" id="KW-0479">Metal-binding</keyword>
<comment type="caution">
    <text evidence="12">The sequence shown here is derived from an EMBL/GenBank/DDBJ whole genome shotgun (WGS) entry which is preliminary data.</text>
</comment>
<keyword evidence="6" id="KW-0862">Zinc</keyword>
<proteinExistence type="inferred from homology"/>
<keyword evidence="13" id="KW-1185">Reference proteome</keyword>
<evidence type="ECO:0000256" key="4">
    <source>
        <dbReference type="ARBA" id="ARBA00022737"/>
    </source>
</evidence>
<evidence type="ECO:0000313" key="12">
    <source>
        <dbReference type="EMBL" id="OAO16605.1"/>
    </source>
</evidence>
<dbReference type="InterPro" id="IPR034078">
    <property type="entry name" value="NFX1_fam"/>
</dbReference>
<comment type="subcellular location">
    <subcellularLocation>
        <location evidence="1">Nucleus</location>
    </subcellularLocation>
</comment>
<dbReference type="PANTHER" id="PTHR12360">
    <property type="entry name" value="NUCLEAR TRANSCRIPTION FACTOR, X-BOX BINDING 1 NFX1"/>
    <property type="match status" value="1"/>
</dbReference>
<keyword evidence="8" id="KW-0804">Transcription</keyword>
<dbReference type="STRING" id="478820.A0A196SHU0"/>
<gene>
    <name evidence="12" type="ORF">AV274_1656</name>
</gene>
<keyword evidence="4" id="KW-0677">Repeat</keyword>
<dbReference type="Proteomes" id="UP000078348">
    <property type="component" value="Unassembled WGS sequence"/>
</dbReference>
<evidence type="ECO:0000256" key="9">
    <source>
        <dbReference type="ARBA" id="ARBA00023242"/>
    </source>
</evidence>
<evidence type="ECO:0000256" key="6">
    <source>
        <dbReference type="ARBA" id="ARBA00022833"/>
    </source>
</evidence>
<feature type="domain" description="NF-X1-type" evidence="11">
    <location>
        <begin position="169"/>
        <end position="187"/>
    </location>
</feature>
<dbReference type="GO" id="GO:0008270">
    <property type="term" value="F:zinc ion binding"/>
    <property type="evidence" value="ECO:0007669"/>
    <property type="project" value="UniProtKB-KW"/>
</dbReference>
<evidence type="ECO:0000256" key="8">
    <source>
        <dbReference type="ARBA" id="ARBA00023163"/>
    </source>
</evidence>
<dbReference type="CDD" id="cd06008">
    <property type="entry name" value="NF-X1-zinc-finger"/>
    <property type="match status" value="2"/>
</dbReference>
<evidence type="ECO:0000256" key="5">
    <source>
        <dbReference type="ARBA" id="ARBA00022771"/>
    </source>
</evidence>
<evidence type="ECO:0000256" key="10">
    <source>
        <dbReference type="SAM" id="MobiDB-lite"/>
    </source>
</evidence>
<name>A0A196SHU0_BLAHN</name>
<evidence type="ECO:0000259" key="11">
    <source>
        <dbReference type="SMART" id="SM00438"/>
    </source>
</evidence>
<feature type="domain" description="NF-X1-type" evidence="11">
    <location>
        <begin position="223"/>
        <end position="242"/>
    </location>
</feature>
<keyword evidence="7" id="KW-0805">Transcription regulation</keyword>
<accession>A0A196SHU0</accession>
<dbReference type="EMBL" id="LXWW01000071">
    <property type="protein sequence ID" value="OAO16605.1"/>
    <property type="molecule type" value="Genomic_DNA"/>
</dbReference>
<evidence type="ECO:0000256" key="7">
    <source>
        <dbReference type="ARBA" id="ARBA00023015"/>
    </source>
</evidence>
<feature type="region of interest" description="Disordered" evidence="10">
    <location>
        <begin position="306"/>
        <end position="328"/>
    </location>
</feature>
<feature type="compositionally biased region" description="Basic and acidic residues" evidence="10">
    <location>
        <begin position="318"/>
        <end position="328"/>
    </location>
</feature>
<keyword evidence="9" id="KW-0539">Nucleus</keyword>
<organism evidence="12 13">
    <name type="scientific">Blastocystis sp. subtype 1 (strain ATCC 50177 / NandII)</name>
    <dbReference type="NCBI Taxonomy" id="478820"/>
    <lineage>
        <taxon>Eukaryota</taxon>
        <taxon>Sar</taxon>
        <taxon>Stramenopiles</taxon>
        <taxon>Bigyra</taxon>
        <taxon>Opalozoa</taxon>
        <taxon>Opalinata</taxon>
        <taxon>Blastocystidae</taxon>
        <taxon>Blastocystis</taxon>
    </lineage>
</organism>
<keyword evidence="5" id="KW-0863">Zinc-finger</keyword>
<feature type="non-terminal residue" evidence="12">
    <location>
        <position position="328"/>
    </location>
</feature>